<reference evidence="2" key="1">
    <citation type="journal article" date="2014" name="Int. J. Syst. Evol. Microbiol.">
        <title>Complete genome sequence of Corynebacterium casei LMG S-19264T (=DSM 44701T), isolated from a smear-ripened cheese.</title>
        <authorList>
            <consortium name="US DOE Joint Genome Institute (JGI-PGF)"/>
            <person name="Walter F."/>
            <person name="Albersmeier A."/>
            <person name="Kalinowski J."/>
            <person name="Ruckert C."/>
        </authorList>
    </citation>
    <scope>NUCLEOTIDE SEQUENCE</scope>
    <source>
        <strain evidence="2">CGMCC 4.7403</strain>
    </source>
</reference>
<protein>
    <submittedName>
        <fullName evidence="2">Uncharacterized protein</fullName>
    </submittedName>
</protein>
<evidence type="ECO:0000256" key="1">
    <source>
        <dbReference type="SAM" id="MobiDB-lite"/>
    </source>
</evidence>
<feature type="region of interest" description="Disordered" evidence="1">
    <location>
        <begin position="1"/>
        <end position="21"/>
    </location>
</feature>
<comment type="caution">
    <text evidence="2">The sequence shown here is derived from an EMBL/GenBank/DDBJ whole genome shotgun (WGS) entry which is preliminary data.</text>
</comment>
<keyword evidence="3" id="KW-1185">Reference proteome</keyword>
<proteinExistence type="predicted"/>
<feature type="compositionally biased region" description="Polar residues" evidence="1">
    <location>
        <begin position="1"/>
        <end position="10"/>
    </location>
</feature>
<sequence length="85" mass="8956">MRRNSGQPSSALRPPSGTSPRVVLPVCLAMTDLPFPNDGSNVSADCICAERTPPARTGPLQQRPGVGAARVIRAEVRSSPGYVTR</sequence>
<evidence type="ECO:0000313" key="3">
    <source>
        <dbReference type="Proteomes" id="UP000603227"/>
    </source>
</evidence>
<evidence type="ECO:0000313" key="2">
    <source>
        <dbReference type="EMBL" id="GHE47799.1"/>
    </source>
</evidence>
<reference evidence="2" key="2">
    <citation type="submission" date="2020-09" db="EMBL/GenBank/DDBJ databases">
        <authorList>
            <person name="Sun Q."/>
            <person name="Zhou Y."/>
        </authorList>
    </citation>
    <scope>NUCLEOTIDE SEQUENCE</scope>
    <source>
        <strain evidence="2">CGMCC 4.7403</strain>
    </source>
</reference>
<dbReference type="AlphaFoldDB" id="A0A918ZEW4"/>
<dbReference type="EMBL" id="BNAT01000031">
    <property type="protein sequence ID" value="GHE47799.1"/>
    <property type="molecule type" value="Genomic_DNA"/>
</dbReference>
<accession>A0A918ZEW4</accession>
<name>A0A918ZEW4_9ACTN</name>
<organism evidence="2 3">
    <name type="scientific">Streptomyces capitiformicae</name>
    <dbReference type="NCBI Taxonomy" id="2014920"/>
    <lineage>
        <taxon>Bacteria</taxon>
        <taxon>Bacillati</taxon>
        <taxon>Actinomycetota</taxon>
        <taxon>Actinomycetes</taxon>
        <taxon>Kitasatosporales</taxon>
        <taxon>Streptomycetaceae</taxon>
        <taxon>Streptomyces</taxon>
    </lineage>
</organism>
<dbReference type="Proteomes" id="UP000603227">
    <property type="component" value="Unassembled WGS sequence"/>
</dbReference>
<gene>
    <name evidence="2" type="ORF">GCM10017771_68850</name>
</gene>